<reference evidence="6" key="2">
    <citation type="submission" date="2020-09" db="EMBL/GenBank/DDBJ databases">
        <authorList>
            <person name="Sun Q."/>
            <person name="Zhou Y."/>
        </authorList>
    </citation>
    <scope>NUCLEOTIDE SEQUENCE</scope>
    <source>
        <strain evidence="6">CGMCC 1.15478</strain>
    </source>
</reference>
<gene>
    <name evidence="6" type="ORF">GCM10011410_03490</name>
</gene>
<reference evidence="6" key="1">
    <citation type="journal article" date="2014" name="Int. J. Syst. Evol. Microbiol.">
        <title>Complete genome sequence of Corynebacterium casei LMG S-19264T (=DSM 44701T), isolated from a smear-ripened cheese.</title>
        <authorList>
            <consortium name="US DOE Joint Genome Institute (JGI-PGF)"/>
            <person name="Walter F."/>
            <person name="Albersmeier A."/>
            <person name="Kalinowski J."/>
            <person name="Ruckert C."/>
        </authorList>
    </citation>
    <scope>NUCLEOTIDE SEQUENCE</scope>
    <source>
        <strain evidence="6">CGMCC 1.15478</strain>
    </source>
</reference>
<dbReference type="PANTHER" id="PTHR10696:SF56">
    <property type="entry name" value="TAUD_TFDA-LIKE DOMAIN-CONTAINING PROTEIN"/>
    <property type="match status" value="1"/>
</dbReference>
<accession>A0A916U0P3</accession>
<evidence type="ECO:0000256" key="3">
    <source>
        <dbReference type="ARBA" id="ARBA00023004"/>
    </source>
</evidence>
<dbReference type="InterPro" id="IPR050411">
    <property type="entry name" value="AlphaKG_dependent_hydroxylases"/>
</dbReference>
<evidence type="ECO:0000313" key="6">
    <source>
        <dbReference type="EMBL" id="GGC54431.1"/>
    </source>
</evidence>
<dbReference type="AlphaFoldDB" id="A0A916U0P3"/>
<evidence type="ECO:0000313" key="7">
    <source>
        <dbReference type="Proteomes" id="UP000641514"/>
    </source>
</evidence>
<dbReference type="Gene3D" id="3.60.130.10">
    <property type="entry name" value="Clavaminate synthase-like"/>
    <property type="match status" value="1"/>
</dbReference>
<keyword evidence="7" id="KW-1185">Reference proteome</keyword>
<organism evidence="6 7">
    <name type="scientific">Hoyosella rhizosphaerae</name>
    <dbReference type="NCBI Taxonomy" id="1755582"/>
    <lineage>
        <taxon>Bacteria</taxon>
        <taxon>Bacillati</taxon>
        <taxon>Actinomycetota</taxon>
        <taxon>Actinomycetes</taxon>
        <taxon>Mycobacteriales</taxon>
        <taxon>Hoyosellaceae</taxon>
        <taxon>Hoyosella</taxon>
    </lineage>
</organism>
<proteinExistence type="predicted"/>
<protein>
    <recommendedName>
        <fullName evidence="5">TauD/TfdA-like domain-containing protein</fullName>
    </recommendedName>
</protein>
<dbReference type="Proteomes" id="UP000641514">
    <property type="component" value="Unassembled WGS sequence"/>
</dbReference>
<name>A0A916U0P3_9ACTN</name>
<feature type="domain" description="TauD/TfdA-like" evidence="5">
    <location>
        <begin position="7"/>
        <end position="233"/>
    </location>
</feature>
<dbReference type="PANTHER" id="PTHR10696">
    <property type="entry name" value="GAMMA-BUTYROBETAINE HYDROXYLASE-RELATED"/>
    <property type="match status" value="1"/>
</dbReference>
<dbReference type="GO" id="GO:0016491">
    <property type="term" value="F:oxidoreductase activity"/>
    <property type="evidence" value="ECO:0007669"/>
    <property type="project" value="UniProtKB-KW"/>
</dbReference>
<evidence type="ECO:0000256" key="4">
    <source>
        <dbReference type="ARBA" id="ARBA00023194"/>
    </source>
</evidence>
<evidence type="ECO:0000259" key="5">
    <source>
        <dbReference type="Pfam" id="PF02668"/>
    </source>
</evidence>
<keyword evidence="3" id="KW-0408">Iron</keyword>
<dbReference type="InterPro" id="IPR003819">
    <property type="entry name" value="TauD/TfdA-like"/>
</dbReference>
<keyword evidence="4" id="KW-0045">Antibiotic biosynthesis</keyword>
<comment type="cofactor">
    <cofactor evidence="1">
        <name>Fe(2+)</name>
        <dbReference type="ChEBI" id="CHEBI:29033"/>
    </cofactor>
</comment>
<dbReference type="GO" id="GO:0017000">
    <property type="term" value="P:antibiotic biosynthetic process"/>
    <property type="evidence" value="ECO:0007669"/>
    <property type="project" value="UniProtKB-KW"/>
</dbReference>
<keyword evidence="2" id="KW-0560">Oxidoreductase</keyword>
<comment type="caution">
    <text evidence="6">The sequence shown here is derived from an EMBL/GenBank/DDBJ whole genome shotgun (WGS) entry which is preliminary data.</text>
</comment>
<evidence type="ECO:0000256" key="2">
    <source>
        <dbReference type="ARBA" id="ARBA00023002"/>
    </source>
</evidence>
<dbReference type="InterPro" id="IPR042098">
    <property type="entry name" value="TauD-like_sf"/>
</dbReference>
<dbReference type="Pfam" id="PF02668">
    <property type="entry name" value="TauD"/>
    <property type="match status" value="1"/>
</dbReference>
<evidence type="ECO:0000256" key="1">
    <source>
        <dbReference type="ARBA" id="ARBA00001954"/>
    </source>
</evidence>
<dbReference type="RefSeq" id="WP_188670070.1">
    <property type="nucleotide sequence ID" value="NZ_BMJH01000001.1"/>
</dbReference>
<sequence>MFPTVSFTDDVVHDARTALAESGAALITGAGLSDAGLAALVSAIHGDHQGRTDPHAFEKANALQPQAASGMFPLPLHRDAALIGRPTRIIGFQSSYTTPETPTGLLELVDTVRAINEIDQDLLDTLTEHPLEYCVPDRRPFPFLPESWFRRPVFTQTSAGQALRVILPVDIASPPWLVRLVGLDDAESRKVLRELDTQLRGSTTFVAHHWTPGDVFLVDNSRVLHGITAVPAGALHRTVRQSV</sequence>
<dbReference type="SUPFAM" id="SSF51197">
    <property type="entry name" value="Clavaminate synthase-like"/>
    <property type="match status" value="1"/>
</dbReference>
<dbReference type="EMBL" id="BMJH01000001">
    <property type="protein sequence ID" value="GGC54431.1"/>
    <property type="molecule type" value="Genomic_DNA"/>
</dbReference>